<dbReference type="AlphaFoldDB" id="A0AAX3LRT4"/>
<dbReference type="GO" id="GO:0016020">
    <property type="term" value="C:membrane"/>
    <property type="evidence" value="ECO:0007669"/>
    <property type="project" value="TreeGrafter"/>
</dbReference>
<dbReference type="GO" id="GO:0016787">
    <property type="term" value="F:hydrolase activity"/>
    <property type="evidence" value="ECO:0007669"/>
    <property type="project" value="UniProtKB-KW"/>
</dbReference>
<evidence type="ECO:0000313" key="4">
    <source>
        <dbReference type="Proteomes" id="UP001210770"/>
    </source>
</evidence>
<name>A0AAX3LRT4_9RHOB</name>
<accession>A0AAX3LRT4</accession>
<dbReference type="Proteomes" id="UP001210770">
    <property type="component" value="Chromosome"/>
</dbReference>
<sequence length="273" mass="30280">MPRFTTSDGLSLHYTDEGRGLPILCLAGPTRTGADFDYLAPHLADHRLIRMDYRGRGRSDFDANWRNYTLSVECRDVLELLGHLGLEQVALIGTSRGGLNAMALAMIAHDHLLGVALNDVGPELDPKGVEFIMGYLGRNPAAKTYEEAAAAMARAFPEFHGVPESRWLEEVKRHYRATDDGLKITYDPHLRDAVAAAGQQAVDLWPFFDALQGLPLVTIRGANSTLFSRETLMQMQARRPDMIVAEVPDRGHVPFLDEPQALAALHEWIGQIK</sequence>
<proteinExistence type="predicted"/>
<dbReference type="PANTHER" id="PTHR43798:SF31">
    <property type="entry name" value="AB HYDROLASE SUPERFAMILY PROTEIN YCLE"/>
    <property type="match status" value="1"/>
</dbReference>
<feature type="domain" description="AB hydrolase-1" evidence="2">
    <location>
        <begin position="24"/>
        <end position="264"/>
    </location>
</feature>
<gene>
    <name evidence="3" type="ORF">PL336_05340</name>
</gene>
<dbReference type="InterPro" id="IPR000073">
    <property type="entry name" value="AB_hydrolase_1"/>
</dbReference>
<dbReference type="Gene3D" id="3.40.50.1820">
    <property type="entry name" value="alpha/beta hydrolase"/>
    <property type="match status" value="1"/>
</dbReference>
<evidence type="ECO:0000256" key="1">
    <source>
        <dbReference type="ARBA" id="ARBA00022801"/>
    </source>
</evidence>
<dbReference type="InterPro" id="IPR029058">
    <property type="entry name" value="AB_hydrolase_fold"/>
</dbReference>
<reference evidence="3" key="1">
    <citation type="submission" date="2023-01" db="EMBL/GenBank/DDBJ databases">
        <title>Comparative genomic analysis of cold water coral derived Sulfitobacter faviae: insights into their metabolism and habitat adaptation.</title>
        <authorList>
            <person name="Guo Y."/>
            <person name="Lin S."/>
            <person name="Huang Z."/>
            <person name="Tang K."/>
            <person name="Wang X."/>
        </authorList>
    </citation>
    <scope>NUCLEOTIDE SEQUENCE</scope>
    <source>
        <strain evidence="3">SCSIO W_1865</strain>
    </source>
</reference>
<organism evidence="3 4">
    <name type="scientific">Sulfitobacter faviae</name>
    <dbReference type="NCBI Taxonomy" id="1775881"/>
    <lineage>
        <taxon>Bacteria</taxon>
        <taxon>Pseudomonadati</taxon>
        <taxon>Pseudomonadota</taxon>
        <taxon>Alphaproteobacteria</taxon>
        <taxon>Rhodobacterales</taxon>
        <taxon>Roseobacteraceae</taxon>
        <taxon>Sulfitobacter</taxon>
    </lineage>
</organism>
<dbReference type="PANTHER" id="PTHR43798">
    <property type="entry name" value="MONOACYLGLYCEROL LIPASE"/>
    <property type="match status" value="1"/>
</dbReference>
<dbReference type="InterPro" id="IPR050266">
    <property type="entry name" value="AB_hydrolase_sf"/>
</dbReference>
<dbReference type="SUPFAM" id="SSF53474">
    <property type="entry name" value="alpha/beta-Hydrolases"/>
    <property type="match status" value="1"/>
</dbReference>
<dbReference type="Pfam" id="PF12697">
    <property type="entry name" value="Abhydrolase_6"/>
    <property type="match status" value="1"/>
</dbReference>
<dbReference type="EMBL" id="CP116423">
    <property type="protein sequence ID" value="WCE71270.1"/>
    <property type="molecule type" value="Genomic_DNA"/>
</dbReference>
<evidence type="ECO:0000313" key="3">
    <source>
        <dbReference type="EMBL" id="WCE71270.1"/>
    </source>
</evidence>
<evidence type="ECO:0000259" key="2">
    <source>
        <dbReference type="Pfam" id="PF12697"/>
    </source>
</evidence>
<protein>
    <submittedName>
        <fullName evidence="3">Alpha/beta hydrolase</fullName>
    </submittedName>
</protein>
<dbReference type="RefSeq" id="WP_271689421.1">
    <property type="nucleotide sequence ID" value="NZ_CP116423.1"/>
</dbReference>
<keyword evidence="1 3" id="KW-0378">Hydrolase</keyword>